<dbReference type="EMBL" id="BAABKK010000001">
    <property type="protein sequence ID" value="GAA5188701.1"/>
    <property type="molecule type" value="Genomic_DNA"/>
</dbReference>
<name>A0ABP9RXA0_9MICC</name>
<organism evidence="1 2">
    <name type="scientific">Arthrobacter gyeryongensis</name>
    <dbReference type="NCBI Taxonomy" id="1650592"/>
    <lineage>
        <taxon>Bacteria</taxon>
        <taxon>Bacillati</taxon>
        <taxon>Actinomycetota</taxon>
        <taxon>Actinomycetes</taxon>
        <taxon>Micrococcales</taxon>
        <taxon>Micrococcaceae</taxon>
        <taxon>Arthrobacter</taxon>
    </lineage>
</organism>
<gene>
    <name evidence="1" type="ORF">GCM10023346_01470</name>
</gene>
<evidence type="ECO:0000313" key="1">
    <source>
        <dbReference type="EMBL" id="GAA5188701.1"/>
    </source>
</evidence>
<sequence length="103" mass="10548">MTAGSAAVVAAIMGMLVVFLGERGVVMGAILISAADVGNAAVASVTKVSSDANVINVNLSHFSIPHKKSRRIRFLGNSGTQIPPVPSVRLGAKRAGVAILIRE</sequence>
<evidence type="ECO:0000313" key="2">
    <source>
        <dbReference type="Proteomes" id="UP001500200"/>
    </source>
</evidence>
<accession>A0ABP9RXA0</accession>
<comment type="caution">
    <text evidence="1">The sequence shown here is derived from an EMBL/GenBank/DDBJ whole genome shotgun (WGS) entry which is preliminary data.</text>
</comment>
<reference evidence="2" key="1">
    <citation type="journal article" date="2019" name="Int. J. Syst. Evol. Microbiol.">
        <title>The Global Catalogue of Microorganisms (GCM) 10K type strain sequencing project: providing services to taxonomists for standard genome sequencing and annotation.</title>
        <authorList>
            <consortium name="The Broad Institute Genomics Platform"/>
            <consortium name="The Broad Institute Genome Sequencing Center for Infectious Disease"/>
            <person name="Wu L."/>
            <person name="Ma J."/>
        </authorList>
    </citation>
    <scope>NUCLEOTIDE SEQUENCE [LARGE SCALE GENOMIC DNA]</scope>
    <source>
        <strain evidence="2">JCM 18514</strain>
    </source>
</reference>
<proteinExistence type="predicted"/>
<keyword evidence="2" id="KW-1185">Reference proteome</keyword>
<dbReference type="Proteomes" id="UP001500200">
    <property type="component" value="Unassembled WGS sequence"/>
</dbReference>
<protein>
    <submittedName>
        <fullName evidence="1">Uncharacterized protein</fullName>
    </submittedName>
</protein>